<keyword evidence="7" id="KW-1185">Reference proteome</keyword>
<dbReference type="Proteomes" id="UP001145072">
    <property type="component" value="Unassembled WGS sequence"/>
</dbReference>
<keyword evidence="5" id="KW-0963">Cytoplasm</keyword>
<evidence type="ECO:0000256" key="2">
    <source>
        <dbReference type="ARBA" id="ARBA00023210"/>
    </source>
</evidence>
<dbReference type="InterPro" id="IPR007561">
    <property type="entry name" value="Cell_div_SepF/SepF-rel"/>
</dbReference>
<evidence type="ECO:0000313" key="7">
    <source>
        <dbReference type="Proteomes" id="UP001145072"/>
    </source>
</evidence>
<comment type="similarity">
    <text evidence="5">Belongs to the SepF family.</text>
</comment>
<comment type="subunit">
    <text evidence="5">Homodimer. Interacts with FtsZ.</text>
</comment>
<dbReference type="PANTHER" id="PTHR35798:SF1">
    <property type="entry name" value="CELL DIVISION PROTEIN SEPF"/>
    <property type="match status" value="1"/>
</dbReference>
<dbReference type="HAMAP" id="MF_01197">
    <property type="entry name" value="SepF"/>
    <property type="match status" value="1"/>
</dbReference>
<gene>
    <name evidence="5 6" type="primary">sepF</name>
    <name evidence="6" type="ORF">NC661_09335</name>
</gene>
<dbReference type="InterPro" id="IPR038594">
    <property type="entry name" value="SepF-like_sf"/>
</dbReference>
<comment type="caution">
    <text evidence="6">The sequence shown here is derived from an EMBL/GenBank/DDBJ whole genome shotgun (WGS) entry which is preliminary data.</text>
</comment>
<evidence type="ECO:0000313" key="6">
    <source>
        <dbReference type="EMBL" id="MDC3420568.1"/>
    </source>
</evidence>
<protein>
    <recommendedName>
        <fullName evidence="5">Cell division protein SepF</fullName>
    </recommendedName>
</protein>
<dbReference type="PANTHER" id="PTHR35798">
    <property type="entry name" value="CELL DIVISION PROTEIN SEPF"/>
    <property type="match status" value="1"/>
</dbReference>
<name>A0A9X3WKL9_9BACI</name>
<evidence type="ECO:0000256" key="4">
    <source>
        <dbReference type="ARBA" id="ARBA00044936"/>
    </source>
</evidence>
<proteinExistence type="inferred from homology"/>
<dbReference type="AlphaFoldDB" id="A0A9X3WKL9"/>
<dbReference type="GO" id="GO:0043093">
    <property type="term" value="P:FtsZ-dependent cytokinesis"/>
    <property type="evidence" value="ECO:0007669"/>
    <property type="project" value="UniProtKB-UniRule"/>
</dbReference>
<organism evidence="6 7">
    <name type="scientific">Aquibacillus koreensis</name>
    <dbReference type="NCBI Taxonomy" id="279446"/>
    <lineage>
        <taxon>Bacteria</taxon>
        <taxon>Bacillati</taxon>
        <taxon>Bacillota</taxon>
        <taxon>Bacilli</taxon>
        <taxon>Bacillales</taxon>
        <taxon>Bacillaceae</taxon>
        <taxon>Aquibacillus</taxon>
    </lineage>
</organism>
<evidence type="ECO:0000256" key="1">
    <source>
        <dbReference type="ARBA" id="ARBA00022618"/>
    </source>
</evidence>
<comment type="function">
    <text evidence="4 5">Cell division protein that is part of the divisome complex and is recruited early to the Z-ring. Probably stimulates Z-ring formation, perhaps through the cross-linking of FtsZ protofilaments. Its function overlaps with FtsA.</text>
</comment>
<dbReference type="Pfam" id="PF04472">
    <property type="entry name" value="SepF"/>
    <property type="match status" value="1"/>
</dbReference>
<sequence>MSIKNKIKTFFSVDDEYEYIEEEPEVATVETRKERRQQNVVSLKSVQSSSKVVLCEPKSFNEVQEIADQIINRKSVIINLQRAEHGDARQMIDFLSGTIYAVSGQMQKLGSQTFLCTPENVDVSGTISDMLIQEETEKRW</sequence>
<dbReference type="EMBL" id="JAMQJZ010000006">
    <property type="protein sequence ID" value="MDC3420568.1"/>
    <property type="molecule type" value="Genomic_DNA"/>
</dbReference>
<accession>A0A9X3WKL9</accession>
<dbReference type="GO" id="GO:0000917">
    <property type="term" value="P:division septum assembly"/>
    <property type="evidence" value="ECO:0007669"/>
    <property type="project" value="UniProtKB-KW"/>
</dbReference>
<keyword evidence="2 5" id="KW-0717">Septation</keyword>
<keyword evidence="1 5" id="KW-0132">Cell division</keyword>
<dbReference type="InterPro" id="IPR023052">
    <property type="entry name" value="Cell_div_SepF"/>
</dbReference>
<comment type="subcellular location">
    <subcellularLocation>
        <location evidence="5">Cytoplasm</location>
    </subcellularLocation>
    <text evidence="5">Localizes to the division site, in a FtsZ-dependent manner.</text>
</comment>
<evidence type="ECO:0000256" key="3">
    <source>
        <dbReference type="ARBA" id="ARBA00023306"/>
    </source>
</evidence>
<dbReference type="RefSeq" id="WP_259872116.1">
    <property type="nucleotide sequence ID" value="NZ_JAMQJZ010000006.1"/>
</dbReference>
<evidence type="ECO:0000256" key="5">
    <source>
        <dbReference type="HAMAP-Rule" id="MF_01197"/>
    </source>
</evidence>
<keyword evidence="3 5" id="KW-0131">Cell cycle</keyword>
<dbReference type="Gene3D" id="3.30.110.150">
    <property type="entry name" value="SepF-like protein"/>
    <property type="match status" value="1"/>
</dbReference>
<dbReference type="GO" id="GO:0005737">
    <property type="term" value="C:cytoplasm"/>
    <property type="evidence" value="ECO:0007669"/>
    <property type="project" value="UniProtKB-SubCell"/>
</dbReference>
<reference evidence="6" key="1">
    <citation type="submission" date="2022-06" db="EMBL/GenBank/DDBJ databases">
        <title>Aquibacillus sp. a new bacterium isolated from soil saline samples.</title>
        <authorList>
            <person name="Galisteo C."/>
            <person name="De La Haba R."/>
            <person name="Sanchez-Porro C."/>
            <person name="Ventosa A."/>
        </authorList>
    </citation>
    <scope>NUCLEOTIDE SEQUENCE</scope>
    <source>
        <strain evidence="6">JCM 12387</strain>
    </source>
</reference>